<feature type="transmembrane region" description="Helical" evidence="8">
    <location>
        <begin position="101"/>
        <end position="124"/>
    </location>
</feature>
<feature type="transmembrane region" description="Helical" evidence="8">
    <location>
        <begin position="286"/>
        <end position="312"/>
    </location>
</feature>
<dbReference type="PANTHER" id="PTHR31611">
    <property type="entry name" value="HIGH-AFFINITY NICKEL TRANSPORT PROTEIN NIC1"/>
    <property type="match status" value="1"/>
</dbReference>
<evidence type="ECO:0000313" key="10">
    <source>
        <dbReference type="Proteomes" id="UP000433050"/>
    </source>
</evidence>
<keyword evidence="6 8" id="KW-1133">Transmembrane helix</keyword>
<accession>A0A5S9NI20</accession>
<feature type="transmembrane region" description="Helical" evidence="8">
    <location>
        <begin position="332"/>
        <end position="352"/>
    </location>
</feature>
<dbReference type="PANTHER" id="PTHR31611:SF0">
    <property type="entry name" value="HIGH-AFFINITY NICKEL TRANSPORT PROTEIN NIC1"/>
    <property type="match status" value="1"/>
</dbReference>
<dbReference type="GO" id="GO:0015099">
    <property type="term" value="F:nickel cation transmembrane transporter activity"/>
    <property type="evidence" value="ECO:0007669"/>
    <property type="project" value="UniProtKB-UniRule"/>
</dbReference>
<feature type="transmembrane region" description="Helical" evidence="8">
    <location>
        <begin position="144"/>
        <end position="166"/>
    </location>
</feature>
<evidence type="ECO:0000256" key="6">
    <source>
        <dbReference type="ARBA" id="ARBA00022989"/>
    </source>
</evidence>
<keyword evidence="5 8" id="KW-0812">Transmembrane</keyword>
<keyword evidence="4" id="KW-0533">Nickel</keyword>
<protein>
    <recommendedName>
        <fullName evidence="8">Nickel/cobalt efflux system</fullName>
    </recommendedName>
</protein>
<sequence length="373" mass="39259">MMPFQTSPPVATRGAGAGSSFAAALVGAGAAIACLHVLGWGALLVMAFPAESGPQTATLRVGIGVTAYMLGVRHAFDADHIAAIDNTTRELMQQGVQPARVGFWFSCGHSTIVLALTLLLALGATSLHGAIAEENSRFHLVTGLLGTAASSLFLFAIAALNLVTLAHIWRTGRNLRTGGANEGMLDHHLDERGLMNRLVGRVAGSVTKPWQMYLVGLLFGLGFDTATEVGLLVLATSSAVSGLPWYAVLCLPVLFAAGMSLFDTLQGSFMTAAYGWAFVRPVRKIYYNLVVTGLSVAVALIVGSIEVIGLVAERLELRGPVWDFVSALDLNVTGFVIAGLFVVVWLAALAVWRLGSIEERWSPGLGQATTLGE</sequence>
<dbReference type="InterPro" id="IPR011541">
    <property type="entry name" value="Ni/Co_transpt_high_affinity"/>
</dbReference>
<dbReference type="NCBIfam" id="TIGR00802">
    <property type="entry name" value="nico"/>
    <property type="match status" value="1"/>
</dbReference>
<evidence type="ECO:0000256" key="3">
    <source>
        <dbReference type="ARBA" id="ARBA00022448"/>
    </source>
</evidence>
<feature type="transmembrane region" description="Helical" evidence="8">
    <location>
        <begin position="213"/>
        <end position="237"/>
    </location>
</feature>
<evidence type="ECO:0000313" key="9">
    <source>
        <dbReference type="EMBL" id="CAA0090212.1"/>
    </source>
</evidence>
<evidence type="ECO:0000256" key="2">
    <source>
        <dbReference type="ARBA" id="ARBA00010892"/>
    </source>
</evidence>
<name>A0A5S9NI20_9HYPH</name>
<feature type="transmembrane region" description="Helical" evidence="8">
    <location>
        <begin position="20"/>
        <end position="45"/>
    </location>
</feature>
<evidence type="ECO:0000256" key="4">
    <source>
        <dbReference type="ARBA" id="ARBA00022596"/>
    </source>
</evidence>
<dbReference type="AlphaFoldDB" id="A0A5S9NI20"/>
<proteinExistence type="inferred from homology"/>
<evidence type="ECO:0000256" key="7">
    <source>
        <dbReference type="ARBA" id="ARBA00023136"/>
    </source>
</evidence>
<gene>
    <name evidence="9" type="primary">hoxN</name>
    <name evidence="9" type="ORF">STARVERO_01121</name>
</gene>
<dbReference type="Proteomes" id="UP000433050">
    <property type="component" value="Unassembled WGS sequence"/>
</dbReference>
<evidence type="ECO:0000256" key="5">
    <source>
        <dbReference type="ARBA" id="ARBA00022692"/>
    </source>
</evidence>
<dbReference type="GO" id="GO:0005886">
    <property type="term" value="C:plasma membrane"/>
    <property type="evidence" value="ECO:0007669"/>
    <property type="project" value="UniProtKB-SubCell"/>
</dbReference>
<dbReference type="EMBL" id="CACSAS010000001">
    <property type="protein sequence ID" value="CAA0090212.1"/>
    <property type="molecule type" value="Genomic_DNA"/>
</dbReference>
<keyword evidence="3 8" id="KW-0813">Transport</keyword>
<keyword evidence="7 8" id="KW-0472">Membrane</keyword>
<evidence type="ECO:0000256" key="8">
    <source>
        <dbReference type="RuleBase" id="RU362101"/>
    </source>
</evidence>
<organism evidence="9 10">
    <name type="scientific">Starkeya nomas</name>
    <dbReference type="NCBI Taxonomy" id="2666134"/>
    <lineage>
        <taxon>Bacteria</taxon>
        <taxon>Pseudomonadati</taxon>
        <taxon>Pseudomonadota</taxon>
        <taxon>Alphaproteobacteria</taxon>
        <taxon>Hyphomicrobiales</taxon>
        <taxon>Xanthobacteraceae</taxon>
        <taxon>Starkeya</taxon>
    </lineage>
</organism>
<reference evidence="9 10" key="1">
    <citation type="submission" date="2019-12" db="EMBL/GenBank/DDBJ databases">
        <authorList>
            <person name="Reyes-Prieto M."/>
        </authorList>
    </citation>
    <scope>NUCLEOTIDE SEQUENCE [LARGE SCALE GENOMIC DNA]</scope>
    <source>
        <strain evidence="9">HF14-78462</strain>
    </source>
</reference>
<dbReference type="Pfam" id="PF03824">
    <property type="entry name" value="NicO"/>
    <property type="match status" value="1"/>
</dbReference>
<comment type="similarity">
    <text evidence="2 8">Belongs to the NiCoT transporter (TC 2.A.52) family.</text>
</comment>
<dbReference type="GO" id="GO:0012505">
    <property type="term" value="C:endomembrane system"/>
    <property type="evidence" value="ECO:0007669"/>
    <property type="project" value="UniProtKB-SubCell"/>
</dbReference>
<keyword evidence="10" id="KW-1185">Reference proteome</keyword>
<dbReference type="InterPro" id="IPR004688">
    <property type="entry name" value="Ni/Co_transpt"/>
</dbReference>
<comment type="subcellular location">
    <subcellularLocation>
        <location evidence="8">Cell membrane</location>
        <topology evidence="8">Multi-pass membrane protein</topology>
    </subcellularLocation>
    <subcellularLocation>
        <location evidence="1">Endomembrane system</location>
        <topology evidence="1">Multi-pass membrane protein</topology>
    </subcellularLocation>
</comment>
<evidence type="ECO:0000256" key="1">
    <source>
        <dbReference type="ARBA" id="ARBA00004127"/>
    </source>
</evidence>
<feature type="transmembrane region" description="Helical" evidence="8">
    <location>
        <begin position="243"/>
        <end position="265"/>
    </location>
</feature>
<dbReference type="RefSeq" id="WP_200837697.1">
    <property type="nucleotide sequence ID" value="NZ_CACSAS010000001.1"/>
</dbReference>